<accession>A0AAW1YLN6</accession>
<evidence type="ECO:0000256" key="1">
    <source>
        <dbReference type="SAM" id="MobiDB-lite"/>
    </source>
</evidence>
<gene>
    <name evidence="2" type="ORF">M0R45_005034</name>
</gene>
<comment type="caution">
    <text evidence="2">The sequence shown here is derived from an EMBL/GenBank/DDBJ whole genome shotgun (WGS) entry which is preliminary data.</text>
</comment>
<sequence>MHSRRHSLKRLDAIALSTAAPPVPSRTIAPTHRAQPAHQTAPSQHLLPCFPPVNPNSQEHRAMISLHCRSSIRREPERHTPHGSPTYAVDAAVRGGAPLPPTNLINPASPIA</sequence>
<protein>
    <submittedName>
        <fullName evidence="2">Uncharacterized protein</fullName>
    </submittedName>
</protein>
<reference evidence="2 3" key="1">
    <citation type="journal article" date="2023" name="G3 (Bethesda)">
        <title>A chromosome-length genome assembly and annotation of blackberry (Rubus argutus, cv. 'Hillquist').</title>
        <authorList>
            <person name="Bruna T."/>
            <person name="Aryal R."/>
            <person name="Dudchenko O."/>
            <person name="Sargent D.J."/>
            <person name="Mead D."/>
            <person name="Buti M."/>
            <person name="Cavallini A."/>
            <person name="Hytonen T."/>
            <person name="Andres J."/>
            <person name="Pham M."/>
            <person name="Weisz D."/>
            <person name="Mascagni F."/>
            <person name="Usai G."/>
            <person name="Natali L."/>
            <person name="Bassil N."/>
            <person name="Fernandez G.E."/>
            <person name="Lomsadze A."/>
            <person name="Armour M."/>
            <person name="Olukolu B."/>
            <person name="Poorten T."/>
            <person name="Britton C."/>
            <person name="Davik J."/>
            <person name="Ashrafi H."/>
            <person name="Aiden E.L."/>
            <person name="Borodovsky M."/>
            <person name="Worthington M."/>
        </authorList>
    </citation>
    <scope>NUCLEOTIDE SEQUENCE [LARGE SCALE GENOMIC DNA]</scope>
    <source>
        <strain evidence="2">PI 553951</strain>
    </source>
</reference>
<organism evidence="2 3">
    <name type="scientific">Rubus argutus</name>
    <name type="common">Southern blackberry</name>
    <dbReference type="NCBI Taxonomy" id="59490"/>
    <lineage>
        <taxon>Eukaryota</taxon>
        <taxon>Viridiplantae</taxon>
        <taxon>Streptophyta</taxon>
        <taxon>Embryophyta</taxon>
        <taxon>Tracheophyta</taxon>
        <taxon>Spermatophyta</taxon>
        <taxon>Magnoliopsida</taxon>
        <taxon>eudicotyledons</taxon>
        <taxon>Gunneridae</taxon>
        <taxon>Pentapetalae</taxon>
        <taxon>rosids</taxon>
        <taxon>fabids</taxon>
        <taxon>Rosales</taxon>
        <taxon>Rosaceae</taxon>
        <taxon>Rosoideae</taxon>
        <taxon>Rosoideae incertae sedis</taxon>
        <taxon>Rubus</taxon>
    </lineage>
</organism>
<keyword evidence="3" id="KW-1185">Reference proteome</keyword>
<name>A0AAW1YLN6_RUBAR</name>
<feature type="region of interest" description="Disordered" evidence="1">
    <location>
        <begin position="75"/>
        <end position="112"/>
    </location>
</feature>
<proteinExistence type="predicted"/>
<evidence type="ECO:0000313" key="3">
    <source>
        <dbReference type="Proteomes" id="UP001457282"/>
    </source>
</evidence>
<dbReference type="AlphaFoldDB" id="A0AAW1YLN6"/>
<feature type="region of interest" description="Disordered" evidence="1">
    <location>
        <begin position="1"/>
        <end position="54"/>
    </location>
</feature>
<evidence type="ECO:0000313" key="2">
    <source>
        <dbReference type="EMBL" id="KAK9949516.1"/>
    </source>
</evidence>
<dbReference type="Proteomes" id="UP001457282">
    <property type="component" value="Unassembled WGS sequence"/>
</dbReference>
<dbReference type="EMBL" id="JBEDUW010000001">
    <property type="protein sequence ID" value="KAK9949516.1"/>
    <property type="molecule type" value="Genomic_DNA"/>
</dbReference>